<keyword evidence="5" id="KW-0663">Pyridoxal phosphate</keyword>
<proteinExistence type="inferred from homology"/>
<feature type="region of interest" description="Disordered" evidence="6">
    <location>
        <begin position="182"/>
        <end position="414"/>
    </location>
</feature>
<keyword evidence="3" id="KW-0032">Aminotransferase</keyword>
<dbReference type="InterPro" id="IPR013170">
    <property type="entry name" value="mRNA_splic_Cwf21_dom"/>
</dbReference>
<dbReference type="InterPro" id="IPR015421">
    <property type="entry name" value="PyrdxlP-dep_Trfase_major"/>
</dbReference>
<dbReference type="CDD" id="cd00610">
    <property type="entry name" value="OAT_like"/>
    <property type="match status" value="1"/>
</dbReference>
<dbReference type="GO" id="GO:0008483">
    <property type="term" value="F:transaminase activity"/>
    <property type="evidence" value="ECO:0007669"/>
    <property type="project" value="UniProtKB-KW"/>
</dbReference>
<dbReference type="SMART" id="SM01115">
    <property type="entry name" value="cwf21"/>
    <property type="match status" value="1"/>
</dbReference>
<feature type="compositionally biased region" description="Basic and acidic residues" evidence="6">
    <location>
        <begin position="182"/>
        <end position="236"/>
    </location>
</feature>
<evidence type="ECO:0000256" key="2">
    <source>
        <dbReference type="ARBA" id="ARBA00008954"/>
    </source>
</evidence>
<dbReference type="Gene3D" id="6.10.140.420">
    <property type="match status" value="1"/>
</dbReference>
<sequence length="895" mass="100384">MPGILVVVHVPVDRLTPQRLWDRNWNSACLTTPRGSGTNGYVIRNLSTLRVHQTAAERAAAWDVAPPKHREPDEAILEHERKRKVEVKCLELQLELEDQGMDDEKIETQVDELREKLLQNLASLPSSAKSLRPSDTHGIAAAKKAELSKMARALGTRSNYSEGEAFDCEKQEENRLRRLAEREERDKKREEERAKMLEQRQKWEAEKKERDRLRRREEDRLRQEREEADLKRKERMPPPPLPPSRDRPRDVRERGRYRDNARDRQSRSPLRPEDRERDRDIRRRRRSPSYSRSRSPPPRRSPSPNQIKSRSRSPYGHQSRRPGVPPPPTPPRRTRSRSESPPLRRARRHSESPPPKRIRDRSDSPPPRRTRSPYHQSRGRDMDVDKPRGRRASVSPRSDHSGRSRSRSASSSIPAATSRIRLFANRRTPINARFASGVAPEPSASKRYLSPTYSFSSTVSPETANTLALGDEYILGVYARPSLVLSHGRGCWVWDKDGRRFLDFSAGIAVNALGHSDPELVEVFQTQASKLIHTSNAFHNEWAPKLAKLLVDLTQRDGGLGYAAGSTSSSGAGAKVFFANSGTEANEGALKIARKVGKDRWAAKTGGKPDDPACIKTRIACFESSFHGRSMGALSVTSNAKYQTPFTPLIPNIDRGVLNDHSCLNGLVGEDTCAVIVECIQGEGGINGANEEWLRALRKRCDEMGAVLIFDEIQASTCGMYRTGTMWAHSVFPVDCHPDMLTVAKPLANGYPIGAVLMRDSIALTMTPGTHGTTFGGSPMACALGHHVLSRISSRPFITNLQETSAYLSDRLELLPKWFPEFLHPEVRGRGLIRGLGFKNLEHPGEVVRLARERGVFMLTAGKDAVRLVPSLNVEKEQVDMAVDVLEGCLSTLRG</sequence>
<dbReference type="AlphaFoldDB" id="F8PR11"/>
<dbReference type="GO" id="GO:0005634">
    <property type="term" value="C:nucleus"/>
    <property type="evidence" value="ECO:0007669"/>
    <property type="project" value="UniProtKB-ARBA"/>
</dbReference>
<evidence type="ECO:0000256" key="4">
    <source>
        <dbReference type="ARBA" id="ARBA00022679"/>
    </source>
</evidence>
<dbReference type="InterPro" id="IPR015424">
    <property type="entry name" value="PyrdxlP-dep_Trfase"/>
</dbReference>
<dbReference type="CDD" id="cd21372">
    <property type="entry name" value="cwf21_CWC21-like"/>
    <property type="match status" value="1"/>
</dbReference>
<dbReference type="PANTHER" id="PTHR11986">
    <property type="entry name" value="AMINOTRANSFERASE CLASS III"/>
    <property type="match status" value="1"/>
</dbReference>
<dbReference type="Pfam" id="PF08312">
    <property type="entry name" value="cwf21"/>
    <property type="match status" value="1"/>
</dbReference>
<keyword evidence="9" id="KW-1185">Reference proteome</keyword>
<dbReference type="HOGENOM" id="CLU_373466_0_0_1"/>
<organism evidence="9">
    <name type="scientific">Serpula lacrymans var. lacrymans (strain S7.3)</name>
    <name type="common">Dry rot fungus</name>
    <dbReference type="NCBI Taxonomy" id="936435"/>
    <lineage>
        <taxon>Eukaryota</taxon>
        <taxon>Fungi</taxon>
        <taxon>Dikarya</taxon>
        <taxon>Basidiomycota</taxon>
        <taxon>Agaricomycotina</taxon>
        <taxon>Agaricomycetes</taxon>
        <taxon>Agaricomycetidae</taxon>
        <taxon>Boletales</taxon>
        <taxon>Coniophorineae</taxon>
        <taxon>Serpulaceae</taxon>
        <taxon>Serpula</taxon>
    </lineage>
</organism>
<evidence type="ECO:0000313" key="8">
    <source>
        <dbReference type="EMBL" id="EGO01668.1"/>
    </source>
</evidence>
<dbReference type="EMBL" id="GL945477">
    <property type="protein sequence ID" value="EGO01668.1"/>
    <property type="molecule type" value="Genomic_DNA"/>
</dbReference>
<dbReference type="Pfam" id="PF00202">
    <property type="entry name" value="Aminotran_3"/>
    <property type="match status" value="1"/>
</dbReference>
<feature type="compositionally biased region" description="Basic and acidic residues" evidence="6">
    <location>
        <begin position="244"/>
        <end position="281"/>
    </location>
</feature>
<dbReference type="PANTHER" id="PTHR11986:SF79">
    <property type="entry name" value="ACETYLORNITHINE AMINOTRANSFERASE, MITOCHONDRIAL"/>
    <property type="match status" value="1"/>
</dbReference>
<gene>
    <name evidence="8" type="ORF">SERLA73DRAFT_70836</name>
</gene>
<comment type="similarity">
    <text evidence="2">Belongs to the class-III pyridoxal-phosphate-dependent aminotransferase family.</text>
</comment>
<accession>F8PR11</accession>
<name>F8PR11_SERL3</name>
<evidence type="ECO:0000256" key="5">
    <source>
        <dbReference type="ARBA" id="ARBA00022898"/>
    </source>
</evidence>
<comment type="cofactor">
    <cofactor evidence="1">
        <name>pyridoxal 5'-phosphate</name>
        <dbReference type="ChEBI" id="CHEBI:597326"/>
    </cofactor>
</comment>
<protein>
    <recommendedName>
        <fullName evidence="7">CWF21 domain-containing protein</fullName>
    </recommendedName>
</protein>
<dbReference type="Proteomes" id="UP000008063">
    <property type="component" value="Unassembled WGS sequence"/>
</dbReference>
<evidence type="ECO:0000259" key="7">
    <source>
        <dbReference type="SMART" id="SM01115"/>
    </source>
</evidence>
<dbReference type="GO" id="GO:0005759">
    <property type="term" value="C:mitochondrial matrix"/>
    <property type="evidence" value="ECO:0007669"/>
    <property type="project" value="TreeGrafter"/>
</dbReference>
<dbReference type="GO" id="GO:0030170">
    <property type="term" value="F:pyridoxal phosphate binding"/>
    <property type="evidence" value="ECO:0007669"/>
    <property type="project" value="InterPro"/>
</dbReference>
<dbReference type="InterPro" id="IPR005814">
    <property type="entry name" value="Aminotrans_3"/>
</dbReference>
<keyword evidence="4" id="KW-0808">Transferase</keyword>
<evidence type="ECO:0000256" key="3">
    <source>
        <dbReference type="ARBA" id="ARBA00022576"/>
    </source>
</evidence>
<dbReference type="OrthoDB" id="10260828at2759"/>
<dbReference type="InParanoid" id="F8PR11"/>
<dbReference type="Gene3D" id="3.90.1150.10">
    <property type="entry name" value="Aspartate Aminotransferase, domain 1"/>
    <property type="match status" value="1"/>
</dbReference>
<feature type="domain" description="CWF21" evidence="7">
    <location>
        <begin position="77"/>
        <end position="122"/>
    </location>
</feature>
<dbReference type="STRING" id="936435.F8PR11"/>
<dbReference type="FunFam" id="3.40.640.10:FF:000004">
    <property type="entry name" value="Acetylornithine aminotransferase"/>
    <property type="match status" value="1"/>
</dbReference>
<reference evidence="9" key="1">
    <citation type="journal article" date="2011" name="Science">
        <title>The plant cell wall-decomposing machinery underlies the functional diversity of forest fungi.</title>
        <authorList>
            <person name="Eastwood D.C."/>
            <person name="Floudas D."/>
            <person name="Binder M."/>
            <person name="Majcherczyk A."/>
            <person name="Schneider P."/>
            <person name="Aerts A."/>
            <person name="Asiegbu F.O."/>
            <person name="Baker S.E."/>
            <person name="Barry K."/>
            <person name="Bendiksby M."/>
            <person name="Blumentritt M."/>
            <person name="Coutinho P.M."/>
            <person name="Cullen D."/>
            <person name="de Vries R.P."/>
            <person name="Gathman A."/>
            <person name="Goodell B."/>
            <person name="Henrissat B."/>
            <person name="Ihrmark K."/>
            <person name="Kauserud H."/>
            <person name="Kohler A."/>
            <person name="LaButti K."/>
            <person name="Lapidus A."/>
            <person name="Lavin J.L."/>
            <person name="Lee Y.-H."/>
            <person name="Lindquist E."/>
            <person name="Lilly W."/>
            <person name="Lucas S."/>
            <person name="Morin E."/>
            <person name="Murat C."/>
            <person name="Oguiza J.A."/>
            <person name="Park J."/>
            <person name="Pisabarro A.G."/>
            <person name="Riley R."/>
            <person name="Rosling A."/>
            <person name="Salamov A."/>
            <person name="Schmidt O."/>
            <person name="Schmutz J."/>
            <person name="Skrede I."/>
            <person name="Stenlid J."/>
            <person name="Wiebenga A."/>
            <person name="Xie X."/>
            <person name="Kuees U."/>
            <person name="Hibbett D.S."/>
            <person name="Hoffmeister D."/>
            <person name="Hoegberg N."/>
            <person name="Martin F."/>
            <person name="Grigoriev I.V."/>
            <person name="Watkinson S.C."/>
        </authorList>
    </citation>
    <scope>NUCLEOTIDE SEQUENCE [LARGE SCALE GENOMIC DNA]</scope>
    <source>
        <strain evidence="9">strain S7.3</strain>
    </source>
</reference>
<evidence type="ECO:0000256" key="1">
    <source>
        <dbReference type="ARBA" id="ARBA00001933"/>
    </source>
</evidence>
<dbReference type="GO" id="GO:0042802">
    <property type="term" value="F:identical protein binding"/>
    <property type="evidence" value="ECO:0007669"/>
    <property type="project" value="TreeGrafter"/>
</dbReference>
<evidence type="ECO:0000313" key="9">
    <source>
        <dbReference type="Proteomes" id="UP000008063"/>
    </source>
</evidence>
<evidence type="ECO:0000256" key="6">
    <source>
        <dbReference type="SAM" id="MobiDB-lite"/>
    </source>
</evidence>
<dbReference type="InterPro" id="IPR050103">
    <property type="entry name" value="Class-III_PLP-dep_AT"/>
</dbReference>
<dbReference type="SUPFAM" id="SSF53383">
    <property type="entry name" value="PLP-dependent transferases"/>
    <property type="match status" value="1"/>
</dbReference>
<dbReference type="Gene3D" id="3.40.640.10">
    <property type="entry name" value="Type I PLP-dependent aspartate aminotransferase-like (Major domain)"/>
    <property type="match status" value="1"/>
</dbReference>
<dbReference type="FunCoup" id="F8PR11">
    <property type="interactions" value="150"/>
</dbReference>
<feature type="compositionally biased region" description="Basic and acidic residues" evidence="6">
    <location>
        <begin position="378"/>
        <end position="387"/>
    </location>
</feature>
<dbReference type="InterPro" id="IPR015422">
    <property type="entry name" value="PyrdxlP-dep_Trfase_small"/>
</dbReference>